<dbReference type="InterPro" id="IPR027417">
    <property type="entry name" value="P-loop_NTPase"/>
</dbReference>
<dbReference type="GO" id="GO:0005524">
    <property type="term" value="F:ATP binding"/>
    <property type="evidence" value="ECO:0007669"/>
    <property type="project" value="UniProtKB-KW"/>
</dbReference>
<name>A0A7C3HSY7_MEIRU</name>
<proteinExistence type="predicted"/>
<sequence length="413" mass="45704">MESKSTSLLPRAAVSVLDRALGVMPVVVLLGARQTGKTTLVRAHPGLAGRPYLTLDDLAVRLQAEADPEALVTRAPTLVLDEVQRAGDVLIAIKRAVDGDRPRRPGRFVLTGSANLLMLKRIGESLAGRAVYVTLWPLTQGELRGQGRTGYWSALLGARATRWPQVLAEAQSTPADWREAVRRGGMPVPAHELATPEQRALWFAGYLQTYLERDLPDLRAVENLGDFRRLAQAACLRIGSLLNQTEIGRDVGLSQPQVHRFLNVLEASFLALRLPAYSVNRTKRLIKAPKIYWGDTAFALYLSGETEPRGAHLENLVLLDLLAWRELQMPRPEILYWRTAGGMEVDFVVETPNRLLPIEVKATTRAVPTDARGLEAFLDEYADKCDGGLLLYGGDEVFPLTRRVLAAPWWSVL</sequence>
<dbReference type="InterPro" id="IPR025420">
    <property type="entry name" value="DUF4143"/>
</dbReference>
<keyword evidence="3" id="KW-0547">Nucleotide-binding</keyword>
<dbReference type="EMBL" id="DSWI01000008">
    <property type="protein sequence ID" value="HFG19439.1"/>
    <property type="molecule type" value="Genomic_DNA"/>
</dbReference>
<dbReference type="Pfam" id="PF13173">
    <property type="entry name" value="AAA_14"/>
    <property type="match status" value="1"/>
</dbReference>
<dbReference type="SUPFAM" id="SSF52540">
    <property type="entry name" value="P-loop containing nucleoside triphosphate hydrolases"/>
    <property type="match status" value="1"/>
</dbReference>
<reference evidence="3" key="1">
    <citation type="journal article" date="2020" name="mSystems">
        <title>Genome- and Community-Level Interaction Insights into Carbon Utilization and Element Cycling Functions of Hydrothermarchaeota in Hydrothermal Sediment.</title>
        <authorList>
            <person name="Zhou Z."/>
            <person name="Liu Y."/>
            <person name="Xu W."/>
            <person name="Pan J."/>
            <person name="Luo Z.H."/>
            <person name="Li M."/>
        </authorList>
    </citation>
    <scope>NUCLEOTIDE SEQUENCE [LARGE SCALE GENOMIC DNA]</scope>
    <source>
        <strain evidence="3">SpSt-524</strain>
    </source>
</reference>
<dbReference type="PANTHER" id="PTHR43566">
    <property type="entry name" value="CONSERVED PROTEIN"/>
    <property type="match status" value="1"/>
</dbReference>
<evidence type="ECO:0000259" key="1">
    <source>
        <dbReference type="Pfam" id="PF13173"/>
    </source>
</evidence>
<accession>A0A7C3HSY7</accession>
<gene>
    <name evidence="3" type="ORF">ENS82_01800</name>
</gene>
<evidence type="ECO:0000313" key="3">
    <source>
        <dbReference type="EMBL" id="HFG19439.1"/>
    </source>
</evidence>
<organism evidence="3">
    <name type="scientific">Meiothermus ruber</name>
    <dbReference type="NCBI Taxonomy" id="277"/>
    <lineage>
        <taxon>Bacteria</taxon>
        <taxon>Thermotogati</taxon>
        <taxon>Deinococcota</taxon>
        <taxon>Deinococci</taxon>
        <taxon>Thermales</taxon>
        <taxon>Thermaceae</taxon>
        <taxon>Meiothermus</taxon>
    </lineage>
</organism>
<keyword evidence="3" id="KW-0067">ATP-binding</keyword>
<feature type="domain" description="DUF4143" evidence="2">
    <location>
        <begin position="212"/>
        <end position="362"/>
    </location>
</feature>
<dbReference type="InterPro" id="IPR041682">
    <property type="entry name" value="AAA_14"/>
</dbReference>
<feature type="domain" description="AAA" evidence="1">
    <location>
        <begin position="25"/>
        <end position="143"/>
    </location>
</feature>
<dbReference type="Pfam" id="PF13635">
    <property type="entry name" value="DUF4143"/>
    <property type="match status" value="1"/>
</dbReference>
<evidence type="ECO:0000259" key="2">
    <source>
        <dbReference type="Pfam" id="PF13635"/>
    </source>
</evidence>
<dbReference type="PANTHER" id="PTHR43566:SF2">
    <property type="entry name" value="DUF4143 DOMAIN-CONTAINING PROTEIN"/>
    <property type="match status" value="1"/>
</dbReference>
<dbReference type="AlphaFoldDB" id="A0A7C3HSY7"/>
<protein>
    <submittedName>
        <fullName evidence="3">ATP-binding protein</fullName>
    </submittedName>
</protein>
<comment type="caution">
    <text evidence="3">The sequence shown here is derived from an EMBL/GenBank/DDBJ whole genome shotgun (WGS) entry which is preliminary data.</text>
</comment>